<proteinExistence type="predicted"/>
<dbReference type="EMBL" id="CH476618">
    <property type="protein sequence ID" value="EEP81582.1"/>
    <property type="molecule type" value="Genomic_DNA"/>
</dbReference>
<protein>
    <submittedName>
        <fullName evidence="2">Uncharacterized protein</fullName>
    </submittedName>
</protein>
<reference evidence="3" key="1">
    <citation type="journal article" date="2009" name="Genome Res.">
        <title>Comparative genomic analyses of the human fungal pathogens Coccidioides and their relatives.</title>
        <authorList>
            <person name="Sharpton T.J."/>
            <person name="Stajich J.E."/>
            <person name="Rounsley S.D."/>
            <person name="Gardner M.J."/>
            <person name="Wortman J.R."/>
            <person name="Jordar V.S."/>
            <person name="Maiti R."/>
            <person name="Kodira C.D."/>
            <person name="Neafsey D.E."/>
            <person name="Zeng Q."/>
            <person name="Hung C.-Y."/>
            <person name="McMahan C."/>
            <person name="Muszewska A."/>
            <person name="Grynberg M."/>
            <person name="Mandel M.A."/>
            <person name="Kellner E.M."/>
            <person name="Barker B.M."/>
            <person name="Galgiani J.N."/>
            <person name="Orbach M.J."/>
            <person name="Kirkland T.N."/>
            <person name="Cole G.T."/>
            <person name="Henn M.R."/>
            <person name="Birren B.W."/>
            <person name="Taylor J.W."/>
        </authorList>
    </citation>
    <scope>NUCLEOTIDE SEQUENCE [LARGE SCALE GENOMIC DNA]</scope>
    <source>
        <strain evidence="3">UAMH 1704</strain>
    </source>
</reference>
<keyword evidence="3" id="KW-1185">Reference proteome</keyword>
<dbReference type="VEuPathDB" id="FungiDB:UREG_06447"/>
<dbReference type="HOGENOM" id="CLU_706352_0_0_1"/>
<evidence type="ECO:0000256" key="1">
    <source>
        <dbReference type="SAM" id="MobiDB-lite"/>
    </source>
</evidence>
<evidence type="ECO:0000313" key="2">
    <source>
        <dbReference type="EMBL" id="EEP81582.1"/>
    </source>
</evidence>
<dbReference type="KEGG" id="ure:UREG_06447"/>
<feature type="compositionally biased region" description="Polar residues" evidence="1">
    <location>
        <begin position="39"/>
        <end position="49"/>
    </location>
</feature>
<accession>C4JV55</accession>
<feature type="region of interest" description="Disordered" evidence="1">
    <location>
        <begin position="25"/>
        <end position="205"/>
    </location>
</feature>
<dbReference type="GeneID" id="8442876"/>
<feature type="compositionally biased region" description="Polar residues" evidence="1">
    <location>
        <begin position="245"/>
        <end position="278"/>
    </location>
</feature>
<dbReference type="RefSeq" id="XP_002583480.1">
    <property type="nucleotide sequence ID" value="XM_002583434.1"/>
</dbReference>
<name>C4JV55_UNCRE</name>
<evidence type="ECO:0000313" key="3">
    <source>
        <dbReference type="Proteomes" id="UP000002058"/>
    </source>
</evidence>
<gene>
    <name evidence="2" type="ORF">UREG_06447</name>
</gene>
<dbReference type="InParanoid" id="C4JV55"/>
<sequence length="391" mass="42154">MIAVEPAPPEAEIFAGLNNIIARSTSPKKSYESLKKQESSAPKAQTQPAKQKYQLWPNIKKTVSSSGRSTPDGTKTMRNPFKDGGLSRCHKISVPDLGQLSTIQERSLDSPTIPGQYPIHERSNSAPGACAGNSTARTPVLGPVGESCTKAAEQCGDNSSSPRRTDNKSKACTVQQNETHQPSNSSNLRQATFDEPPEVPPKSPRLALRIPNILGFSSSGEASSASTIGATLSSQSSKSLEESPWRSSPNLLGQTLPCRTSATPTNLTNGSTAPTSSIRRGPSCHKRTRTEEPNQSAPFEYGSDNPNNHRRGLSHDSVLQWGSHPPKKNAAVEVRVDDTEMAKKLPGVPTPNFPLGIPVHKASRVLPRAEIETLQRQAHNQAQKFEVLNRL</sequence>
<organism evidence="2 3">
    <name type="scientific">Uncinocarpus reesii (strain UAMH 1704)</name>
    <dbReference type="NCBI Taxonomy" id="336963"/>
    <lineage>
        <taxon>Eukaryota</taxon>
        <taxon>Fungi</taxon>
        <taxon>Dikarya</taxon>
        <taxon>Ascomycota</taxon>
        <taxon>Pezizomycotina</taxon>
        <taxon>Eurotiomycetes</taxon>
        <taxon>Eurotiomycetidae</taxon>
        <taxon>Onygenales</taxon>
        <taxon>Onygenaceae</taxon>
        <taxon>Uncinocarpus</taxon>
    </lineage>
</organism>
<dbReference type="Proteomes" id="UP000002058">
    <property type="component" value="Unassembled WGS sequence"/>
</dbReference>
<dbReference type="OrthoDB" id="4200334at2759"/>
<dbReference type="AlphaFoldDB" id="C4JV55"/>
<feature type="compositionally biased region" description="Polar residues" evidence="1">
    <location>
        <begin position="61"/>
        <end position="77"/>
    </location>
</feature>
<feature type="compositionally biased region" description="Basic and acidic residues" evidence="1">
    <location>
        <begin position="29"/>
        <end position="38"/>
    </location>
</feature>
<feature type="region of interest" description="Disordered" evidence="1">
    <location>
        <begin position="234"/>
        <end position="313"/>
    </location>
</feature>
<feature type="compositionally biased region" description="Polar residues" evidence="1">
    <location>
        <begin position="170"/>
        <end position="190"/>
    </location>
</feature>
<dbReference type="eggNOG" id="ENOG502S13H">
    <property type="taxonomic scope" value="Eukaryota"/>
</dbReference>